<keyword evidence="3" id="KW-1185">Reference proteome</keyword>
<dbReference type="Proteomes" id="UP000005954">
    <property type="component" value="Unassembled WGS sequence"/>
</dbReference>
<proteinExistence type="predicted"/>
<sequence length="132" mass="13664">MVAWISVILATVAAFALGAGWYGKLSGPWMRAAKVPVGADGKPKGSSNPMLYVMAFGLQLLVAGMMRHVFALSGIDSIFAGLVAGLGIGLFFITPWIALNNLYSQRPVTLTLIDGGYAALGCAAMGAVLGLF</sequence>
<gene>
    <name evidence="2" type="ORF">ISM_04725</name>
</gene>
<comment type="caution">
    <text evidence="2">The sequence shown here is derived from an EMBL/GenBank/DDBJ whole genome shotgun (WGS) entry which is preliminary data.</text>
</comment>
<accession>A3SJN7</accession>
<feature type="transmembrane region" description="Helical" evidence="1">
    <location>
        <begin position="110"/>
        <end position="131"/>
    </location>
</feature>
<evidence type="ECO:0000313" key="3">
    <source>
        <dbReference type="Proteomes" id="UP000005954"/>
    </source>
</evidence>
<dbReference type="eggNOG" id="ENOG50332UY">
    <property type="taxonomic scope" value="Bacteria"/>
</dbReference>
<name>A3SJN7_ROSNI</name>
<evidence type="ECO:0000256" key="1">
    <source>
        <dbReference type="SAM" id="Phobius"/>
    </source>
</evidence>
<evidence type="ECO:0000313" key="2">
    <source>
        <dbReference type="EMBL" id="EAP77568.1"/>
    </source>
</evidence>
<dbReference type="STRING" id="89187.ISM_04725"/>
<keyword evidence="1" id="KW-0472">Membrane</keyword>
<keyword evidence="1" id="KW-0812">Transmembrane</keyword>
<protein>
    <recommendedName>
        <fullName evidence="4">DUF1761 domain-containing protein</fullName>
    </recommendedName>
</protein>
<dbReference type="AlphaFoldDB" id="A3SJN7"/>
<feature type="transmembrane region" description="Helical" evidence="1">
    <location>
        <begin position="49"/>
        <end position="66"/>
    </location>
</feature>
<dbReference type="EMBL" id="AALY01000001">
    <property type="protein sequence ID" value="EAP77568.1"/>
    <property type="molecule type" value="Genomic_DNA"/>
</dbReference>
<dbReference type="InterPro" id="IPR013879">
    <property type="entry name" value="DUF1761"/>
</dbReference>
<dbReference type="HOGENOM" id="CLU_136269_2_0_5"/>
<organism evidence="2 3">
    <name type="scientific">Roseovarius nubinhibens (strain ATCC BAA-591 / DSM 15170 / ISM)</name>
    <dbReference type="NCBI Taxonomy" id="89187"/>
    <lineage>
        <taxon>Bacteria</taxon>
        <taxon>Pseudomonadati</taxon>
        <taxon>Pseudomonadota</taxon>
        <taxon>Alphaproteobacteria</taxon>
        <taxon>Rhodobacterales</taxon>
        <taxon>Roseobacteraceae</taxon>
        <taxon>Roseovarius</taxon>
    </lineage>
</organism>
<dbReference type="RefSeq" id="WP_009812969.1">
    <property type="nucleotide sequence ID" value="NZ_CH724156.1"/>
</dbReference>
<keyword evidence="1" id="KW-1133">Transmembrane helix</keyword>
<reference evidence="2 3" key="1">
    <citation type="submission" date="2005-12" db="EMBL/GenBank/DDBJ databases">
        <authorList>
            <person name="Moran M.A."/>
            <person name="Ferriera S."/>
            <person name="Johnson J."/>
            <person name="Kravitz S."/>
            <person name="Halpern A."/>
            <person name="Remington K."/>
            <person name="Beeson K."/>
            <person name="Tran B."/>
            <person name="Rogers Y.-H."/>
            <person name="Friedman R."/>
            <person name="Venter J.C."/>
        </authorList>
    </citation>
    <scope>NUCLEOTIDE SEQUENCE [LARGE SCALE GENOMIC DNA]</scope>
    <source>
        <strain evidence="3">ATCC BAA-591 / DSM 15170 / ISM</strain>
    </source>
</reference>
<evidence type="ECO:0008006" key="4">
    <source>
        <dbReference type="Google" id="ProtNLM"/>
    </source>
</evidence>
<dbReference type="Pfam" id="PF08570">
    <property type="entry name" value="DUF1761"/>
    <property type="match status" value="1"/>
</dbReference>
<feature type="transmembrane region" description="Helical" evidence="1">
    <location>
        <begin position="78"/>
        <end position="98"/>
    </location>
</feature>